<feature type="transmembrane region" description="Helical" evidence="5">
    <location>
        <begin position="97"/>
        <end position="122"/>
    </location>
</feature>
<evidence type="ECO:0000256" key="3">
    <source>
        <dbReference type="ARBA" id="ARBA00022989"/>
    </source>
</evidence>
<dbReference type="InterPro" id="IPR006696">
    <property type="entry name" value="DUF423"/>
</dbReference>
<protein>
    <recommendedName>
        <fullName evidence="7">Membrane protein containing DUF423</fullName>
    </recommendedName>
</protein>
<name>A0A0F9W9J0_9ZZZZ</name>
<dbReference type="AlphaFoldDB" id="A0A0F9W9J0"/>
<comment type="caution">
    <text evidence="6">The sequence shown here is derived from an EMBL/GenBank/DDBJ whole genome shotgun (WGS) entry which is preliminary data.</text>
</comment>
<keyword evidence="4 5" id="KW-0472">Membrane</keyword>
<evidence type="ECO:0008006" key="7">
    <source>
        <dbReference type="Google" id="ProtNLM"/>
    </source>
</evidence>
<gene>
    <name evidence="6" type="ORF">LCGC14_0041020</name>
</gene>
<accession>A0A0F9W9J0</accession>
<comment type="subcellular location">
    <subcellularLocation>
        <location evidence="1">Membrane</location>
        <topology evidence="1">Multi-pass membrane protein</topology>
    </subcellularLocation>
</comment>
<dbReference type="EMBL" id="LAZR01000008">
    <property type="protein sequence ID" value="KKO08983.1"/>
    <property type="molecule type" value="Genomic_DNA"/>
</dbReference>
<evidence type="ECO:0000256" key="2">
    <source>
        <dbReference type="ARBA" id="ARBA00022692"/>
    </source>
</evidence>
<feature type="transmembrane region" description="Helical" evidence="5">
    <location>
        <begin position="71"/>
        <end position="91"/>
    </location>
</feature>
<dbReference type="GO" id="GO:0005886">
    <property type="term" value="C:plasma membrane"/>
    <property type="evidence" value="ECO:0007669"/>
    <property type="project" value="TreeGrafter"/>
</dbReference>
<feature type="transmembrane region" description="Helical" evidence="5">
    <location>
        <begin position="47"/>
        <end position="64"/>
    </location>
</feature>
<sequence>MPSLFIALAAINGFIAVGLGAFAAHGLKSRLPEDLLAIFQTGVQYQMYHALALFGVGLLAMQLSDSALLRASGWLFVVGIVIFSGSLYVLSLSGIRWLGAITPIGGVAFLTGWALLAFAMLAGRTL</sequence>
<evidence type="ECO:0000256" key="5">
    <source>
        <dbReference type="SAM" id="Phobius"/>
    </source>
</evidence>
<organism evidence="6">
    <name type="scientific">marine sediment metagenome</name>
    <dbReference type="NCBI Taxonomy" id="412755"/>
    <lineage>
        <taxon>unclassified sequences</taxon>
        <taxon>metagenomes</taxon>
        <taxon>ecological metagenomes</taxon>
    </lineage>
</organism>
<evidence type="ECO:0000313" key="6">
    <source>
        <dbReference type="EMBL" id="KKO08983.1"/>
    </source>
</evidence>
<proteinExistence type="predicted"/>
<keyword evidence="3 5" id="KW-1133">Transmembrane helix</keyword>
<evidence type="ECO:0000256" key="1">
    <source>
        <dbReference type="ARBA" id="ARBA00004141"/>
    </source>
</evidence>
<reference evidence="6" key="1">
    <citation type="journal article" date="2015" name="Nature">
        <title>Complex archaea that bridge the gap between prokaryotes and eukaryotes.</title>
        <authorList>
            <person name="Spang A."/>
            <person name="Saw J.H."/>
            <person name="Jorgensen S.L."/>
            <person name="Zaremba-Niedzwiedzka K."/>
            <person name="Martijn J."/>
            <person name="Lind A.E."/>
            <person name="van Eijk R."/>
            <person name="Schleper C."/>
            <person name="Guy L."/>
            <person name="Ettema T.J."/>
        </authorList>
    </citation>
    <scope>NUCLEOTIDE SEQUENCE</scope>
</reference>
<dbReference type="PANTHER" id="PTHR43461">
    <property type="entry name" value="TRANSMEMBRANE PROTEIN 256"/>
    <property type="match status" value="1"/>
</dbReference>
<evidence type="ECO:0000256" key="4">
    <source>
        <dbReference type="ARBA" id="ARBA00023136"/>
    </source>
</evidence>
<dbReference type="PANTHER" id="PTHR43461:SF1">
    <property type="entry name" value="TRANSMEMBRANE PROTEIN 256"/>
    <property type="match status" value="1"/>
</dbReference>
<dbReference type="Pfam" id="PF04241">
    <property type="entry name" value="DUF423"/>
    <property type="match status" value="1"/>
</dbReference>
<keyword evidence="2 5" id="KW-0812">Transmembrane</keyword>